<feature type="domain" description="Peptidase M13 C-terminal" evidence="8">
    <location>
        <begin position="277"/>
        <end position="473"/>
    </location>
</feature>
<dbReference type="Pfam" id="PF01431">
    <property type="entry name" value="Peptidase_M13"/>
    <property type="match status" value="1"/>
</dbReference>
<keyword evidence="6" id="KW-0862">Zinc</keyword>
<dbReference type="GO" id="GO:0008237">
    <property type="term" value="F:metallopeptidase activity"/>
    <property type="evidence" value="ECO:0007669"/>
    <property type="project" value="UniProtKB-KW"/>
</dbReference>
<dbReference type="EC" id="3.4.24.-" evidence="10"/>
<dbReference type="InterPro" id="IPR008753">
    <property type="entry name" value="Peptidase_M13_N"/>
</dbReference>
<keyword evidence="3" id="KW-0645">Protease</keyword>
<reference evidence="10 11" key="1">
    <citation type="submission" date="2023-10" db="EMBL/GenBank/DDBJ databases">
        <title>The complete genome sequence of Methanoculleus palmolei DSM 4273.</title>
        <authorList>
            <person name="Lai S.-J."/>
            <person name="You Y.-T."/>
            <person name="Chen S.-C."/>
        </authorList>
    </citation>
    <scope>NUCLEOTIDE SEQUENCE [LARGE SCALE GENOMIC DNA]</scope>
    <source>
        <strain evidence="10 11">DSM 4273</strain>
    </source>
</reference>
<evidence type="ECO:0000256" key="7">
    <source>
        <dbReference type="ARBA" id="ARBA00023049"/>
    </source>
</evidence>
<protein>
    <submittedName>
        <fullName evidence="10">M13 family metallopeptidase</fullName>
        <ecNumber evidence="10">3.4.24.-</ecNumber>
    </submittedName>
</protein>
<evidence type="ECO:0000256" key="3">
    <source>
        <dbReference type="ARBA" id="ARBA00022670"/>
    </source>
</evidence>
<keyword evidence="7" id="KW-0482">Metalloprotease</keyword>
<sequence length="479" mass="54378">MPRDHIARVLVLAGEPAEQAAADAETVYAMEKTLAATHLSAEENRDPGLTTNLYTLAELEDRYPAIGWETLSTIPGSGPVGRVHLYQPGYVEGLNTLLETAPLEDWKVYLRYRLIDGASPYLSSSFEEERFDFYSRALYGVPEMKPRWQRVVDTESISLGDLVGRAYVAEYVDPRTREMVLEMFFSIRETLDERIANLTWMGNFTKTAAHEKLAAMGEKIAYPDRWTDYSGLTLSDSYVENVRAAQAHSFIHGPNGLERIGGPVDRSLWSITPQTVNAFYDPTRNEMVFPAGVLQPPIFDPDADPALNYAALGWMIGHEMTHGFDDEGRQYDKDGNLKDWWTKEDAENFNNRTAMLVAEYNRFEALPGLYVNGNLTLGENIADFGGLTLAYHAWKKAENRSDVVDTAADRRFFFGAATLWRVNDREDSLRNLVLTDPHSPENFRVNGVLFNIPEFYEAFPEIRPDDALYREVEERPVIW</sequence>
<evidence type="ECO:0000256" key="6">
    <source>
        <dbReference type="ARBA" id="ARBA00022833"/>
    </source>
</evidence>
<accession>A0ABD8A8Y9</accession>
<dbReference type="AlphaFoldDB" id="A0ABD8A8Y9"/>
<dbReference type="PRINTS" id="PR00786">
    <property type="entry name" value="NEPRILYSIN"/>
</dbReference>
<name>A0ABD8A8Y9_9EURY</name>
<dbReference type="GO" id="GO:0046872">
    <property type="term" value="F:metal ion binding"/>
    <property type="evidence" value="ECO:0007669"/>
    <property type="project" value="UniProtKB-KW"/>
</dbReference>
<keyword evidence="5 10" id="KW-0378">Hydrolase</keyword>
<dbReference type="PANTHER" id="PTHR11733:SF167">
    <property type="entry name" value="FI17812P1-RELATED"/>
    <property type="match status" value="1"/>
</dbReference>
<dbReference type="SUPFAM" id="SSF55486">
    <property type="entry name" value="Metalloproteases ('zincins'), catalytic domain"/>
    <property type="match status" value="1"/>
</dbReference>
<dbReference type="Proteomes" id="UP001626603">
    <property type="component" value="Chromosome"/>
</dbReference>
<evidence type="ECO:0000313" key="10">
    <source>
        <dbReference type="EMBL" id="WOX55942.1"/>
    </source>
</evidence>
<comment type="similarity">
    <text evidence="2">Belongs to the peptidase M13 family.</text>
</comment>
<dbReference type="Pfam" id="PF05649">
    <property type="entry name" value="Peptidase_M13_N"/>
    <property type="match status" value="1"/>
</dbReference>
<dbReference type="CDD" id="cd08662">
    <property type="entry name" value="M13"/>
    <property type="match status" value="1"/>
</dbReference>
<dbReference type="Gene3D" id="3.40.390.10">
    <property type="entry name" value="Collagenase (Catalytic Domain)"/>
    <property type="match status" value="1"/>
</dbReference>
<evidence type="ECO:0000256" key="1">
    <source>
        <dbReference type="ARBA" id="ARBA00001947"/>
    </source>
</evidence>
<evidence type="ECO:0000256" key="5">
    <source>
        <dbReference type="ARBA" id="ARBA00022801"/>
    </source>
</evidence>
<keyword evidence="11" id="KW-1185">Reference proteome</keyword>
<evidence type="ECO:0000256" key="4">
    <source>
        <dbReference type="ARBA" id="ARBA00022723"/>
    </source>
</evidence>
<dbReference type="InterPro" id="IPR000718">
    <property type="entry name" value="Peptidase_M13"/>
</dbReference>
<evidence type="ECO:0000259" key="8">
    <source>
        <dbReference type="Pfam" id="PF01431"/>
    </source>
</evidence>
<evidence type="ECO:0000313" key="11">
    <source>
        <dbReference type="Proteomes" id="UP001626603"/>
    </source>
</evidence>
<proteinExistence type="inferred from homology"/>
<dbReference type="InterPro" id="IPR018497">
    <property type="entry name" value="Peptidase_M13_C"/>
</dbReference>
<dbReference type="EMBL" id="CP137641">
    <property type="protein sequence ID" value="WOX55942.1"/>
    <property type="molecule type" value="Genomic_DNA"/>
</dbReference>
<dbReference type="GO" id="GO:0006508">
    <property type="term" value="P:proteolysis"/>
    <property type="evidence" value="ECO:0007669"/>
    <property type="project" value="UniProtKB-KW"/>
</dbReference>
<dbReference type="InterPro" id="IPR024079">
    <property type="entry name" value="MetalloPept_cat_dom_sf"/>
</dbReference>
<keyword evidence="4" id="KW-0479">Metal-binding</keyword>
<evidence type="ECO:0000259" key="9">
    <source>
        <dbReference type="Pfam" id="PF05649"/>
    </source>
</evidence>
<comment type="cofactor">
    <cofactor evidence="1">
        <name>Zn(2+)</name>
        <dbReference type="ChEBI" id="CHEBI:29105"/>
    </cofactor>
</comment>
<feature type="domain" description="Peptidase M13 N-terminal" evidence="9">
    <location>
        <begin position="3"/>
        <end position="223"/>
    </location>
</feature>
<gene>
    <name evidence="10" type="ORF">R6Y95_01065</name>
</gene>
<evidence type="ECO:0000256" key="2">
    <source>
        <dbReference type="ARBA" id="ARBA00007357"/>
    </source>
</evidence>
<dbReference type="PANTHER" id="PTHR11733">
    <property type="entry name" value="ZINC METALLOPROTEASE FAMILY M13 NEPRILYSIN-RELATED"/>
    <property type="match status" value="1"/>
</dbReference>
<organism evidence="10 11">
    <name type="scientific">Methanoculleus palmolei</name>
    <dbReference type="NCBI Taxonomy" id="72612"/>
    <lineage>
        <taxon>Archaea</taxon>
        <taxon>Methanobacteriati</taxon>
        <taxon>Methanobacteriota</taxon>
        <taxon>Stenosarchaea group</taxon>
        <taxon>Methanomicrobia</taxon>
        <taxon>Methanomicrobiales</taxon>
        <taxon>Methanomicrobiaceae</taxon>
        <taxon>Methanoculleus</taxon>
    </lineage>
</organism>